<dbReference type="SUPFAM" id="SSF55729">
    <property type="entry name" value="Acyl-CoA N-acyltransferases (Nat)"/>
    <property type="match status" value="1"/>
</dbReference>
<keyword evidence="1" id="KW-0472">Membrane</keyword>
<organism evidence="3 4">
    <name type="scientific">Polychaeton citri CBS 116435</name>
    <dbReference type="NCBI Taxonomy" id="1314669"/>
    <lineage>
        <taxon>Eukaryota</taxon>
        <taxon>Fungi</taxon>
        <taxon>Dikarya</taxon>
        <taxon>Ascomycota</taxon>
        <taxon>Pezizomycotina</taxon>
        <taxon>Dothideomycetes</taxon>
        <taxon>Dothideomycetidae</taxon>
        <taxon>Capnodiales</taxon>
        <taxon>Capnodiaceae</taxon>
        <taxon>Polychaeton</taxon>
    </lineage>
</organism>
<dbReference type="InterPro" id="IPR000182">
    <property type="entry name" value="GNAT_dom"/>
</dbReference>
<evidence type="ECO:0000313" key="4">
    <source>
        <dbReference type="Proteomes" id="UP000799441"/>
    </source>
</evidence>
<feature type="transmembrane region" description="Helical" evidence="1">
    <location>
        <begin position="68"/>
        <end position="92"/>
    </location>
</feature>
<protein>
    <submittedName>
        <fullName evidence="3">Acyl-CoA N-acyltransferase</fullName>
    </submittedName>
</protein>
<keyword evidence="4" id="KW-1185">Reference proteome</keyword>
<dbReference type="PANTHER" id="PTHR43792:SF1">
    <property type="entry name" value="N-ACETYLTRANSFERASE DOMAIN-CONTAINING PROTEIN"/>
    <property type="match status" value="1"/>
</dbReference>
<keyword evidence="1" id="KW-0812">Transmembrane</keyword>
<evidence type="ECO:0000259" key="2">
    <source>
        <dbReference type="PROSITE" id="PS51186"/>
    </source>
</evidence>
<dbReference type="PANTHER" id="PTHR43792">
    <property type="entry name" value="GNAT FAMILY, PUTATIVE (AFU_ORTHOLOGUE AFUA_3G00765)-RELATED-RELATED"/>
    <property type="match status" value="1"/>
</dbReference>
<feature type="domain" description="N-acetyltransferase" evidence="2">
    <location>
        <begin position="12"/>
        <end position="177"/>
    </location>
</feature>
<dbReference type="Proteomes" id="UP000799441">
    <property type="component" value="Unassembled WGS sequence"/>
</dbReference>
<dbReference type="AlphaFoldDB" id="A0A9P4URY0"/>
<dbReference type="EMBL" id="MU003782">
    <property type="protein sequence ID" value="KAF2722490.1"/>
    <property type="molecule type" value="Genomic_DNA"/>
</dbReference>
<sequence length="178" mass="19815">MASACTIETERLLIRPLCEEDLEAFHRLQSDPQVTQFTKQGPNKDITKSQEILDDCLVEMNASDSAELVLILAIIVKPVVASSGLVGLVGTFRPREIGFSLHPTSWGRGLAREAVDAFARWFKSSFPDEQLFAKVSAENRASVKVCQGCGFTKATDQEVRSDLRLQVDSIRETWLCRL</sequence>
<dbReference type="Pfam" id="PF13302">
    <property type="entry name" value="Acetyltransf_3"/>
    <property type="match status" value="1"/>
</dbReference>
<dbReference type="Gene3D" id="3.40.630.30">
    <property type="match status" value="1"/>
</dbReference>
<dbReference type="InterPro" id="IPR051531">
    <property type="entry name" value="N-acetyltransferase"/>
</dbReference>
<name>A0A9P4URY0_9PEZI</name>
<dbReference type="InterPro" id="IPR016181">
    <property type="entry name" value="Acyl_CoA_acyltransferase"/>
</dbReference>
<dbReference type="GO" id="GO:0016747">
    <property type="term" value="F:acyltransferase activity, transferring groups other than amino-acyl groups"/>
    <property type="evidence" value="ECO:0007669"/>
    <property type="project" value="InterPro"/>
</dbReference>
<accession>A0A9P4URY0</accession>
<comment type="caution">
    <text evidence="3">The sequence shown here is derived from an EMBL/GenBank/DDBJ whole genome shotgun (WGS) entry which is preliminary data.</text>
</comment>
<gene>
    <name evidence="3" type="ORF">K431DRAFT_266498</name>
</gene>
<reference evidence="3" key="1">
    <citation type="journal article" date="2020" name="Stud. Mycol.">
        <title>101 Dothideomycetes genomes: a test case for predicting lifestyles and emergence of pathogens.</title>
        <authorList>
            <person name="Haridas S."/>
            <person name="Albert R."/>
            <person name="Binder M."/>
            <person name="Bloem J."/>
            <person name="Labutti K."/>
            <person name="Salamov A."/>
            <person name="Andreopoulos B."/>
            <person name="Baker S."/>
            <person name="Barry K."/>
            <person name="Bills G."/>
            <person name="Bluhm B."/>
            <person name="Cannon C."/>
            <person name="Castanera R."/>
            <person name="Culley D."/>
            <person name="Daum C."/>
            <person name="Ezra D."/>
            <person name="Gonzalez J."/>
            <person name="Henrissat B."/>
            <person name="Kuo A."/>
            <person name="Liang C."/>
            <person name="Lipzen A."/>
            <person name="Lutzoni F."/>
            <person name="Magnuson J."/>
            <person name="Mondo S."/>
            <person name="Nolan M."/>
            <person name="Ohm R."/>
            <person name="Pangilinan J."/>
            <person name="Park H.-J."/>
            <person name="Ramirez L."/>
            <person name="Alfaro M."/>
            <person name="Sun H."/>
            <person name="Tritt A."/>
            <person name="Yoshinaga Y."/>
            <person name="Zwiers L.-H."/>
            <person name="Turgeon B."/>
            <person name="Goodwin S."/>
            <person name="Spatafora J."/>
            <person name="Crous P."/>
            <person name="Grigoriev I."/>
        </authorList>
    </citation>
    <scope>NUCLEOTIDE SEQUENCE</scope>
    <source>
        <strain evidence="3">CBS 116435</strain>
    </source>
</reference>
<dbReference type="OrthoDB" id="4072826at2759"/>
<keyword evidence="1" id="KW-1133">Transmembrane helix</keyword>
<evidence type="ECO:0000256" key="1">
    <source>
        <dbReference type="SAM" id="Phobius"/>
    </source>
</evidence>
<dbReference type="PROSITE" id="PS51186">
    <property type="entry name" value="GNAT"/>
    <property type="match status" value="1"/>
</dbReference>
<proteinExistence type="predicted"/>
<evidence type="ECO:0000313" key="3">
    <source>
        <dbReference type="EMBL" id="KAF2722490.1"/>
    </source>
</evidence>